<evidence type="ECO:0000259" key="4">
    <source>
        <dbReference type="Pfam" id="PF17803"/>
    </source>
</evidence>
<comment type="subcellular location">
    <subcellularLocation>
        <location evidence="1">Secreted</location>
    </subcellularLocation>
</comment>
<dbReference type="PRINTS" id="PR00313">
    <property type="entry name" value="CABNDNGRPT"/>
</dbReference>
<feature type="compositionally biased region" description="Pro residues" evidence="3">
    <location>
        <begin position="70"/>
        <end position="83"/>
    </location>
</feature>
<dbReference type="InterPro" id="IPR013783">
    <property type="entry name" value="Ig-like_fold"/>
</dbReference>
<feature type="region of interest" description="Disordered" evidence="3">
    <location>
        <begin position="63"/>
        <end position="90"/>
    </location>
</feature>
<dbReference type="EMBL" id="NWBU01000018">
    <property type="protein sequence ID" value="PTQ07463.1"/>
    <property type="molecule type" value="Genomic_DNA"/>
</dbReference>
<dbReference type="InterPro" id="IPR001343">
    <property type="entry name" value="Hemolysn_Ca-bd"/>
</dbReference>
<dbReference type="Pfam" id="PF17803">
    <property type="entry name" value="Cadherin_4"/>
    <property type="match status" value="3"/>
</dbReference>
<evidence type="ECO:0000313" key="6">
    <source>
        <dbReference type="Proteomes" id="UP000244162"/>
    </source>
</evidence>
<dbReference type="SUPFAM" id="SSF51120">
    <property type="entry name" value="beta-Roll"/>
    <property type="match status" value="4"/>
</dbReference>
<dbReference type="Gene3D" id="2.60.40.10">
    <property type="entry name" value="Immunoglobulins"/>
    <property type="match status" value="2"/>
</dbReference>
<evidence type="ECO:0000256" key="2">
    <source>
        <dbReference type="ARBA" id="ARBA00022525"/>
    </source>
</evidence>
<dbReference type="InterPro" id="IPR050557">
    <property type="entry name" value="RTX_toxin/Mannuronan_C5-epim"/>
</dbReference>
<keyword evidence="2" id="KW-0964">Secreted</keyword>
<evidence type="ECO:0000256" key="3">
    <source>
        <dbReference type="SAM" id="MobiDB-lite"/>
    </source>
</evidence>
<dbReference type="PROSITE" id="PS00330">
    <property type="entry name" value="HEMOLYSIN_CALCIUM"/>
    <property type="match status" value="4"/>
</dbReference>
<organism evidence="5 6">
    <name type="scientific">Sphingomonas oleivorans</name>
    <dbReference type="NCBI Taxonomy" id="1735121"/>
    <lineage>
        <taxon>Bacteria</taxon>
        <taxon>Pseudomonadati</taxon>
        <taxon>Pseudomonadota</taxon>
        <taxon>Alphaproteobacteria</taxon>
        <taxon>Sphingomonadales</taxon>
        <taxon>Sphingomonadaceae</taxon>
        <taxon>Sphingomonas</taxon>
    </lineage>
</organism>
<dbReference type="Pfam" id="PF17963">
    <property type="entry name" value="Big_9"/>
    <property type="match status" value="1"/>
</dbReference>
<comment type="caution">
    <text evidence="5">The sequence shown here is derived from an EMBL/GenBank/DDBJ whole genome shotgun (WGS) entry which is preliminary data.</text>
</comment>
<dbReference type="GO" id="GO:0005576">
    <property type="term" value="C:extracellular region"/>
    <property type="evidence" value="ECO:0007669"/>
    <property type="project" value="UniProtKB-SubCell"/>
</dbReference>
<dbReference type="InterPro" id="IPR011049">
    <property type="entry name" value="Serralysin-like_metalloprot_C"/>
</dbReference>
<feature type="domain" description="RapA2 cadherin-like" evidence="4">
    <location>
        <begin position="82"/>
        <end position="153"/>
    </location>
</feature>
<dbReference type="InterPro" id="IPR018511">
    <property type="entry name" value="Hemolysin-typ_Ca-bd_CS"/>
</dbReference>
<protein>
    <recommendedName>
        <fullName evidence="4">RapA2 cadherin-like domain-containing protein</fullName>
    </recommendedName>
</protein>
<dbReference type="PANTHER" id="PTHR38340">
    <property type="entry name" value="S-LAYER PROTEIN"/>
    <property type="match status" value="1"/>
</dbReference>
<feature type="domain" description="RapA2 cadherin-like" evidence="4">
    <location>
        <begin position="188"/>
        <end position="268"/>
    </location>
</feature>
<feature type="region of interest" description="Disordered" evidence="3">
    <location>
        <begin position="1"/>
        <end position="30"/>
    </location>
</feature>
<reference evidence="5 6" key="1">
    <citation type="submission" date="2017-09" db="EMBL/GenBank/DDBJ databases">
        <title>Sphingomonas panjinensis sp.nov., isolated from oil-contaminated soil.</title>
        <authorList>
            <person name="Wang L."/>
            <person name="Chen L."/>
        </authorList>
    </citation>
    <scope>NUCLEOTIDE SEQUENCE [LARGE SCALE GENOMIC DNA]</scope>
    <source>
        <strain evidence="5 6">FW-11</strain>
    </source>
</reference>
<dbReference type="Pfam" id="PF00353">
    <property type="entry name" value="HemolysinCabind"/>
    <property type="match status" value="8"/>
</dbReference>
<proteinExistence type="predicted"/>
<name>A0A2T5FTS7_9SPHN</name>
<dbReference type="GO" id="GO:0005509">
    <property type="term" value="F:calcium ion binding"/>
    <property type="evidence" value="ECO:0007669"/>
    <property type="project" value="InterPro"/>
</dbReference>
<sequence length="1455" mass="144933">MANMRGVSDDKTSAKASACPEALSGDDQLKLARSTRRIGRAQTISIAPSLGLPLLLAACGGGGGGGARPAPLPPPPPSPPPTPEASADSGAVAAGATAVTGNVLANDTPAAGQNGAPAVSAVAVQGGAAGVVGQAIVTDFGTLTLNSNGSYSYAALDNVAVKALAAGQTHTDVFTYTVTNGSGSTTSTLNLTITGANDAPVAVADAAAITEDAAPNSVAGNVLSNDSDPDAGTVLAVVQVGGQAANVGLALAGTYGSLKLNADGSYTYTLDNADLDTQRLAAGQSATETFSYLVSDGTGGTAQAALTVTITGVNDAPVAVADAAAIIEDAAPNAVTGNVLANDSDADAGAVLAVVQVSGQALTGTYGNLKLNADGSYIYTLDNEDPDTEALSTGQSGQDVFSYQISDGAGGTSTGQISVVVNGRTAAVAAADDVMTIDASTESGAALNLFANDAGTGLQLSLLQLPNRSGVGGAFPWTLSSAIGTLTVAADGTASYQFGGGWANIGAGQSYTDVFSYTVREASGQSDSATLRVTISRAAERIIGGTAAPDHLVAEVTDTVLNGGDGNDVLVGSYGQDVLNGGAGNDRLSGWINDQLVGAYSANRDQFFGGAGDDVIVGGGSVFADTAIYAGKRADYSVQVTGSQIIVRDLNLADSDEGTDTLTGIELLQFSDQIVAQPNPSSNYLTATQGIRDAAIDLSGSQTFSIGSADGGRIFYFDPTAVQLLSFAGDPAPSWLSFDLASQRLAGTVPAGFEGLVDLLVQPTVSGTTREFDIARLYFYTPRPGDTVGTSGSNEIFAGTGGDDRVFHMGRGDRAIASPGADVYEGSPSENSSGAWPLLDYSGSDAAIFLDLNLGTARGGYAEGDVILNIGSIIGSSFADTIIGSVTSEVIDPGAGDDHVVVDHKAVDPSSYGYIHVWGGPGADVIEGVRLASAEVDYSRSAAGISVTMGVRASGGDAEGDLLINIDKIIGSRFDDVIRLDAAIGTSFSGGSADGGDGNDLLEGNGGSNWLDGGNGNDRLYGFAGDDNLTGGAGADTLDGGAGSDTVAYHGSGAVQIDLTQGTAHGGDAEGDTLIGIENIRMGGYAADILRGNAADNYLWGQAGNDQLYGMAGNDTLGLYAGGSSVLIDGGDGVDTFIAFQLTAIDLAAGTANASGASATLISIENVDVYEPGATAYGTDSANLLRSNTSGDVFLYGRGGDDRLFGASGNDVLAGGAGADLLDGFGGVDTASYAGGSIGVQVDLRSGQGQGGDAAGDTLLRIANLIGSDAGDILVGNGDVNSLRGHDGNDILLSIGGNDWLVGDNGDDLLIGGTQNAGAGRDLLVTLDGSSTIGTGGAGADTFVLDTAVNQGATGYSFSTAIQDFSQSDGDKLDLSDLRDSGGNVLDLQDILDHGAVTGGNLAIDLSSFTSGGQAVSGSVTLVGIDDPNDLTAADFIFSGGVDWQAQLPSGLSLT</sequence>
<dbReference type="InterPro" id="IPR040853">
    <property type="entry name" value="RapA2_cadherin-like"/>
</dbReference>
<evidence type="ECO:0000313" key="5">
    <source>
        <dbReference type="EMBL" id="PTQ07463.1"/>
    </source>
</evidence>
<dbReference type="PANTHER" id="PTHR38340:SF1">
    <property type="entry name" value="S-LAYER PROTEIN"/>
    <property type="match status" value="1"/>
</dbReference>
<dbReference type="Gene3D" id="2.150.10.10">
    <property type="entry name" value="Serralysin-like metalloprotease, C-terminal"/>
    <property type="match status" value="6"/>
</dbReference>
<dbReference type="NCBIfam" id="TIGR01965">
    <property type="entry name" value="VCBS_repeat"/>
    <property type="match status" value="3"/>
</dbReference>
<accession>A0A2T5FTS7</accession>
<evidence type="ECO:0000256" key="1">
    <source>
        <dbReference type="ARBA" id="ARBA00004613"/>
    </source>
</evidence>
<dbReference type="Proteomes" id="UP000244162">
    <property type="component" value="Unassembled WGS sequence"/>
</dbReference>
<dbReference type="InterPro" id="IPR010221">
    <property type="entry name" value="VCBS_dom"/>
</dbReference>
<feature type="domain" description="RapA2 cadherin-like" evidence="4">
    <location>
        <begin position="304"/>
        <end position="379"/>
    </location>
</feature>
<keyword evidence="6" id="KW-1185">Reference proteome</keyword>
<gene>
    <name evidence="5" type="ORF">CLG96_18175</name>
</gene>